<dbReference type="OrthoDB" id="9810430at2"/>
<dbReference type="PANTHER" id="PTHR30469">
    <property type="entry name" value="MULTIDRUG RESISTANCE PROTEIN MDTA"/>
    <property type="match status" value="1"/>
</dbReference>
<keyword evidence="8" id="KW-1185">Reference proteome</keyword>
<dbReference type="PROSITE" id="PS51257">
    <property type="entry name" value="PROKAR_LIPOPROTEIN"/>
    <property type="match status" value="1"/>
</dbReference>
<feature type="chain" id="PRO_5038487279" evidence="3">
    <location>
        <begin position="25"/>
        <end position="416"/>
    </location>
</feature>
<evidence type="ECO:0000259" key="6">
    <source>
        <dbReference type="Pfam" id="PF25989"/>
    </source>
</evidence>
<evidence type="ECO:0000259" key="4">
    <source>
        <dbReference type="Pfam" id="PF25954"/>
    </source>
</evidence>
<dbReference type="EMBL" id="MYFO01000002">
    <property type="protein sequence ID" value="TFE91434.1"/>
    <property type="molecule type" value="Genomic_DNA"/>
</dbReference>
<feature type="signal peptide" evidence="3">
    <location>
        <begin position="1"/>
        <end position="24"/>
    </location>
</feature>
<name>A0A4Y8Q9Y9_9BACL</name>
<dbReference type="AlphaFoldDB" id="A0A4Y8Q9Y9"/>
<dbReference type="Gene3D" id="2.40.50.100">
    <property type="match status" value="1"/>
</dbReference>
<dbReference type="GO" id="GO:0015562">
    <property type="term" value="F:efflux transmembrane transporter activity"/>
    <property type="evidence" value="ECO:0007669"/>
    <property type="project" value="TreeGrafter"/>
</dbReference>
<keyword evidence="3" id="KW-0732">Signal</keyword>
<evidence type="ECO:0000259" key="5">
    <source>
        <dbReference type="Pfam" id="PF25973"/>
    </source>
</evidence>
<feature type="domain" description="CzcB-like barrel-sandwich hybrid" evidence="5">
    <location>
        <begin position="76"/>
        <end position="256"/>
    </location>
</feature>
<comment type="similarity">
    <text evidence="1">Belongs to the membrane fusion protein (MFP) (TC 8.A.1) family.</text>
</comment>
<dbReference type="NCBIfam" id="TIGR01730">
    <property type="entry name" value="RND_mfp"/>
    <property type="match status" value="1"/>
</dbReference>
<feature type="region of interest" description="Disordered" evidence="2">
    <location>
        <begin position="116"/>
        <end position="141"/>
    </location>
</feature>
<dbReference type="InterPro" id="IPR058647">
    <property type="entry name" value="BSH_CzcB-like"/>
</dbReference>
<feature type="compositionally biased region" description="Basic and acidic residues" evidence="2">
    <location>
        <begin position="127"/>
        <end position="140"/>
    </location>
</feature>
<feature type="domain" description="CusB-like beta-barrel" evidence="4">
    <location>
        <begin position="268"/>
        <end position="340"/>
    </location>
</feature>
<dbReference type="GO" id="GO:1990281">
    <property type="term" value="C:efflux pump complex"/>
    <property type="evidence" value="ECO:0007669"/>
    <property type="project" value="TreeGrafter"/>
</dbReference>
<evidence type="ECO:0000256" key="3">
    <source>
        <dbReference type="SAM" id="SignalP"/>
    </source>
</evidence>
<comment type="caution">
    <text evidence="7">The sequence shown here is derived from an EMBL/GenBank/DDBJ whole genome shotgun (WGS) entry which is preliminary data.</text>
</comment>
<gene>
    <name evidence="7" type="ORF">B5M42_03055</name>
</gene>
<feature type="domain" description="YknX-like C-terminal permuted SH3-like" evidence="6">
    <location>
        <begin position="345"/>
        <end position="413"/>
    </location>
</feature>
<dbReference type="Proteomes" id="UP000298246">
    <property type="component" value="Unassembled WGS sequence"/>
</dbReference>
<sequence>MIYQNRFKRGAQLAALLGLAAILAAGCAKPGAAPEASEKSASGMKQVKVQAVTKQKIGEPVEMVADVVAAAALDIPVKADGEVQEVLKKRGDRVEKGEVLLRIDATDAMSQRAKSELNRESLQQQMDKSEQDTENGKKDLQNTVNKLQTQVGDLEKAYNRVRNSYDEGSATDDQVEQAETALRNARMDLQSAQSKLETLESTNSLASLETQLKSAELSLSDAERALGNYEVKAPVSGVLTDFSVEPGMTVSRGMKIGQVQQVDHLKIKADLTASAAKLVRGKTQLLFHQSGSADVMTADVTYLADIMSTQSKTYPLELAVSNASGTLVPGMRVQVQLTGESEQNVVAVPTLSIVREGSDNFVFVLSGDHVEKRKVTPGRLSGSMQEVLDGVKEGEQLVVSGQHQVQDQEKVEVVKP</sequence>
<evidence type="ECO:0000313" key="8">
    <source>
        <dbReference type="Proteomes" id="UP000298246"/>
    </source>
</evidence>
<evidence type="ECO:0000256" key="1">
    <source>
        <dbReference type="ARBA" id="ARBA00009477"/>
    </source>
</evidence>
<dbReference type="InterPro" id="IPR058637">
    <property type="entry name" value="YknX-like_C"/>
</dbReference>
<organism evidence="7 8">
    <name type="scientific">Paenibacillus athensensis</name>
    <dbReference type="NCBI Taxonomy" id="1967502"/>
    <lineage>
        <taxon>Bacteria</taxon>
        <taxon>Bacillati</taxon>
        <taxon>Bacillota</taxon>
        <taxon>Bacilli</taxon>
        <taxon>Bacillales</taxon>
        <taxon>Paenibacillaceae</taxon>
        <taxon>Paenibacillus</taxon>
    </lineage>
</organism>
<dbReference type="SUPFAM" id="SSF111369">
    <property type="entry name" value="HlyD-like secretion proteins"/>
    <property type="match status" value="1"/>
</dbReference>
<dbReference type="Pfam" id="PF25954">
    <property type="entry name" value="Beta-barrel_RND_2"/>
    <property type="match status" value="1"/>
</dbReference>
<accession>A0A4Y8Q9Y9</accession>
<dbReference type="PANTHER" id="PTHR30469:SF15">
    <property type="entry name" value="HLYD FAMILY OF SECRETION PROTEINS"/>
    <property type="match status" value="1"/>
</dbReference>
<dbReference type="Gene3D" id="2.40.30.170">
    <property type="match status" value="1"/>
</dbReference>
<dbReference type="Pfam" id="PF25973">
    <property type="entry name" value="BSH_CzcB"/>
    <property type="match status" value="1"/>
</dbReference>
<dbReference type="InterPro" id="IPR058792">
    <property type="entry name" value="Beta-barrel_RND_2"/>
</dbReference>
<dbReference type="InterPro" id="IPR006143">
    <property type="entry name" value="RND_pump_MFP"/>
</dbReference>
<protein>
    <submittedName>
        <fullName evidence="7">Efflux transporter periplasmic adaptor subunit</fullName>
    </submittedName>
</protein>
<dbReference type="Pfam" id="PF25989">
    <property type="entry name" value="YknX_C"/>
    <property type="match status" value="1"/>
</dbReference>
<evidence type="ECO:0000313" key="7">
    <source>
        <dbReference type="EMBL" id="TFE91434.1"/>
    </source>
</evidence>
<dbReference type="RefSeq" id="WP_134749596.1">
    <property type="nucleotide sequence ID" value="NZ_MYFO02000004.1"/>
</dbReference>
<proteinExistence type="inferred from homology"/>
<evidence type="ECO:0000256" key="2">
    <source>
        <dbReference type="SAM" id="MobiDB-lite"/>
    </source>
</evidence>
<dbReference type="Gene3D" id="2.40.420.20">
    <property type="match status" value="1"/>
</dbReference>
<reference evidence="7 8" key="1">
    <citation type="submission" date="2017-03" db="EMBL/GenBank/DDBJ databases">
        <title>Isolation of Levoglucosan Utilizing Bacteria.</title>
        <authorList>
            <person name="Arya A.S."/>
        </authorList>
    </citation>
    <scope>NUCLEOTIDE SEQUENCE [LARGE SCALE GENOMIC DNA]</scope>
    <source>
        <strain evidence="7 8">MEC069</strain>
    </source>
</reference>
<dbReference type="Gene3D" id="1.20.5.340">
    <property type="match status" value="1"/>
</dbReference>